<keyword evidence="1" id="KW-1133">Transmembrane helix</keyword>
<sequence>MIIDPDSVSKMENSSYLFCNGIPWQATSPCCLVKYKDEMLAVHQASAIIHQRAPKKLTEEAAYMIYVMLAFFGLAALGTSITAYEFFFKDNEKKSAPRKNSYNEKIAMSTLKALEGSKSSASHDFLENCKSFLKCFCIVKNGSKILSTASTEGQIGCFQGLRVLSNVSIMCVHIGFVCFSVLRHVKEIKFFLDLRASHLALNGTFAVDAFFVIRLTPVYMIVLGFNAALFAYTGTGILWPTYDTNPVCHKDWWWHLLYINNFETSDKQCMAWCWYLAADMQFYIISPLFMVPLVRWPRLGYALILACISGSCVTSFLLTYQYNLIDGFSRFEFHLDDYQNFLIK</sequence>
<feature type="transmembrane region" description="Helical" evidence="1">
    <location>
        <begin position="299"/>
        <end position="320"/>
    </location>
</feature>
<evidence type="ECO:0000313" key="3">
    <source>
        <dbReference type="Proteomes" id="UP000499080"/>
    </source>
</evidence>
<comment type="caution">
    <text evidence="2">The sequence shown here is derived from an EMBL/GenBank/DDBJ whole genome shotgun (WGS) entry which is preliminary data.</text>
</comment>
<feature type="transmembrane region" description="Helical" evidence="1">
    <location>
        <begin position="61"/>
        <end position="84"/>
    </location>
</feature>
<keyword evidence="3" id="KW-1185">Reference proteome</keyword>
<keyword evidence="1" id="KW-0812">Transmembrane</keyword>
<dbReference type="PANTHER" id="PTHR11161">
    <property type="entry name" value="O-ACYLTRANSFERASE"/>
    <property type="match status" value="1"/>
</dbReference>
<dbReference type="InterPro" id="IPR052728">
    <property type="entry name" value="O2_lipid_transport_reg"/>
</dbReference>
<gene>
    <name evidence="2" type="primary">nrf-6_14</name>
    <name evidence="2" type="ORF">AVEN_263061_1</name>
</gene>
<dbReference type="EMBL" id="BGPR01004691">
    <property type="protein sequence ID" value="GBN02293.1"/>
    <property type="molecule type" value="Genomic_DNA"/>
</dbReference>
<keyword evidence="1" id="KW-0472">Membrane</keyword>
<feature type="transmembrane region" description="Helical" evidence="1">
    <location>
        <begin position="219"/>
        <end position="239"/>
    </location>
</feature>
<evidence type="ECO:0000313" key="2">
    <source>
        <dbReference type="EMBL" id="GBN02293.1"/>
    </source>
</evidence>
<dbReference type="OrthoDB" id="6432284at2759"/>
<organism evidence="2 3">
    <name type="scientific">Araneus ventricosus</name>
    <name type="common">Orbweaver spider</name>
    <name type="synonym">Epeira ventricosa</name>
    <dbReference type="NCBI Taxonomy" id="182803"/>
    <lineage>
        <taxon>Eukaryota</taxon>
        <taxon>Metazoa</taxon>
        <taxon>Ecdysozoa</taxon>
        <taxon>Arthropoda</taxon>
        <taxon>Chelicerata</taxon>
        <taxon>Arachnida</taxon>
        <taxon>Araneae</taxon>
        <taxon>Araneomorphae</taxon>
        <taxon>Entelegynae</taxon>
        <taxon>Araneoidea</taxon>
        <taxon>Araneidae</taxon>
        <taxon>Araneus</taxon>
    </lineage>
</organism>
<protein>
    <submittedName>
        <fullName evidence="2">Nose resistant to fluoxetine protein 6</fullName>
    </submittedName>
</protein>
<name>A0A4Y2KLM4_ARAVE</name>
<feature type="transmembrane region" description="Helical" evidence="1">
    <location>
        <begin position="272"/>
        <end position="293"/>
    </location>
</feature>
<reference evidence="2 3" key="1">
    <citation type="journal article" date="2019" name="Sci. Rep.">
        <title>Orb-weaving spider Araneus ventricosus genome elucidates the spidroin gene catalogue.</title>
        <authorList>
            <person name="Kono N."/>
            <person name="Nakamura H."/>
            <person name="Ohtoshi R."/>
            <person name="Moran D.A.P."/>
            <person name="Shinohara A."/>
            <person name="Yoshida Y."/>
            <person name="Fujiwara M."/>
            <person name="Mori M."/>
            <person name="Tomita M."/>
            <person name="Arakawa K."/>
        </authorList>
    </citation>
    <scope>NUCLEOTIDE SEQUENCE [LARGE SCALE GENOMIC DNA]</scope>
</reference>
<dbReference type="Proteomes" id="UP000499080">
    <property type="component" value="Unassembled WGS sequence"/>
</dbReference>
<dbReference type="AlphaFoldDB" id="A0A4Y2KLM4"/>
<evidence type="ECO:0000256" key="1">
    <source>
        <dbReference type="SAM" id="Phobius"/>
    </source>
</evidence>
<dbReference type="PANTHER" id="PTHR11161:SF0">
    <property type="entry name" value="O-ACYLTRANSFERASE LIKE PROTEIN"/>
    <property type="match status" value="1"/>
</dbReference>
<accession>A0A4Y2KLM4</accession>
<feature type="transmembrane region" description="Helical" evidence="1">
    <location>
        <begin position="163"/>
        <end position="182"/>
    </location>
</feature>
<proteinExistence type="predicted"/>